<dbReference type="VEuPathDB" id="TriTrypDB:LDHU3_36.3360"/>
<evidence type="ECO:0000313" key="3">
    <source>
        <dbReference type="EMBL" id="TPP48358.1"/>
    </source>
</evidence>
<dbReference type="Proteomes" id="UP000274082">
    <property type="component" value="Chromosome 36"/>
</dbReference>
<keyword evidence="4" id="KW-1185">Reference proteome</keyword>
<organism evidence="2 4">
    <name type="scientific">Leishmania donovani</name>
    <dbReference type="NCBI Taxonomy" id="5661"/>
    <lineage>
        <taxon>Eukaryota</taxon>
        <taxon>Discoba</taxon>
        <taxon>Euglenozoa</taxon>
        <taxon>Kinetoplastea</taxon>
        <taxon>Metakinetoplastina</taxon>
        <taxon>Trypanosomatida</taxon>
        <taxon>Trypanosomatidae</taxon>
        <taxon>Leishmaniinae</taxon>
        <taxon>Leishmania</taxon>
    </lineage>
</organism>
<sequence>MNHKEEDDSVFAPIARPLSVVPLRYHQSRAHPAKCRLEVDPIYESSSLERDASPLLATELRQHLGDLPSASTRASRRRGSNAVHVSPLGSATVPAAAAAKKAENEAKVQPPTAEEESWSKLGYRHLYNSVVMIIISFYQIGQLGLKQQHADMMLERTKDAYMPVPPRAEDLKAEETAATASLA</sequence>
<proteinExistence type="predicted"/>
<evidence type="ECO:0000313" key="5">
    <source>
        <dbReference type="Proteomes" id="UP000318447"/>
    </source>
</evidence>
<dbReference type="OrthoDB" id="266213at2759"/>
<protein>
    <submittedName>
        <fullName evidence="2">Uncharacterized protein</fullName>
    </submittedName>
</protein>
<name>A0A3Q8IG42_LEIDO</name>
<feature type="region of interest" description="Disordered" evidence="1">
    <location>
        <begin position="66"/>
        <end position="115"/>
    </location>
</feature>
<dbReference type="Proteomes" id="UP000318447">
    <property type="component" value="Unassembled WGS sequence"/>
</dbReference>
<evidence type="ECO:0000256" key="1">
    <source>
        <dbReference type="SAM" id="MobiDB-lite"/>
    </source>
</evidence>
<accession>A0A3Q8IG42</accession>
<evidence type="ECO:0000313" key="4">
    <source>
        <dbReference type="Proteomes" id="UP000274082"/>
    </source>
</evidence>
<reference evidence="3" key="3">
    <citation type="submission" date="2019-02" db="EMBL/GenBank/DDBJ databases">
        <title>FDA dAtabase for Regulatory Grade micrObial Sequences (FDA-ARGOS): Supporting development and validation of Infectious Disease Dx tests.</title>
        <authorList>
            <person name="Duncan R."/>
            <person name="Fisher C."/>
            <person name="Tallon L.J."/>
            <person name="Sadzewicz L."/>
            <person name="Sengamalay N."/>
            <person name="Ott S."/>
            <person name="Godinez A."/>
            <person name="Nagaraj S."/>
            <person name="Nadendla S."/>
            <person name="Sichtig H."/>
        </authorList>
    </citation>
    <scope>NUCLEOTIDE SEQUENCE</scope>
    <source>
        <strain evidence="3">FDAARGOS_361</strain>
    </source>
</reference>
<reference evidence="5" key="2">
    <citation type="submission" date="2019-02" db="EMBL/GenBank/DDBJ databases">
        <title>FDA dAtabase for Regulatory Grade micrObial Sequences (FDA-ARGOS): Supporting development and validation of Infectious Disease Dx tests.</title>
        <authorList>
            <person name="Duncan R."/>
            <person name="Fisher C."/>
            <person name="Tallon L."/>
            <person name="Sadzewicz L."/>
            <person name="Sengamalay N."/>
            <person name="Ott S."/>
            <person name="Godinez A."/>
            <person name="Nagaraj S."/>
            <person name="Vavikolanu K."/>
            <person name="Nadendla S."/>
            <person name="Aluvathingal J."/>
            <person name="Sichtig H."/>
        </authorList>
    </citation>
    <scope>NUCLEOTIDE SEQUENCE [LARGE SCALE GENOMIC DNA]</scope>
    <source>
        <strain evidence="5">FDAARGOS_361</strain>
    </source>
</reference>
<dbReference type="EMBL" id="CP029535">
    <property type="protein sequence ID" value="AYU83599.1"/>
    <property type="molecule type" value="Genomic_DNA"/>
</dbReference>
<dbReference type="VEuPathDB" id="TriTrypDB:LdCL_360030900"/>
<dbReference type="EMBL" id="RHLC01000054">
    <property type="protein sequence ID" value="TPP48358.1"/>
    <property type="molecule type" value="Genomic_DNA"/>
</dbReference>
<dbReference type="AlphaFoldDB" id="A0A3Q8IG42"/>
<gene>
    <name evidence="3" type="ORF">CGC21_13540</name>
    <name evidence="2" type="ORF">LdCL_360030900</name>
</gene>
<evidence type="ECO:0000313" key="2">
    <source>
        <dbReference type="EMBL" id="AYU83599.1"/>
    </source>
</evidence>
<reference evidence="2 4" key="1">
    <citation type="journal article" date="2018" name="Sci. Rep.">
        <title>A complete Leishmania donovani reference genome identifies novel genetic variations associated with virulence.</title>
        <authorList>
            <person name="Lypaczewski P."/>
            <person name="Hoshizaki J."/>
            <person name="Zhang W.-W."/>
            <person name="McCall L.-I."/>
            <person name="Torcivia-Rodriguez J."/>
            <person name="Simonyan V."/>
            <person name="Kaur A."/>
            <person name="Dewar K."/>
            <person name="Matlashewski G."/>
        </authorList>
    </citation>
    <scope>NUCLEOTIDE SEQUENCE [LARGE SCALE GENOMIC DNA]</scope>
    <source>
        <strain evidence="2 4">LdCL</strain>
    </source>
</reference>